<evidence type="ECO:0000313" key="4">
    <source>
        <dbReference type="Proteomes" id="UP001501237"/>
    </source>
</evidence>
<proteinExistence type="inferred from homology"/>
<protein>
    <recommendedName>
        <fullName evidence="2">Peptidoglycan recognition protein family domain-containing protein</fullName>
    </recommendedName>
</protein>
<dbReference type="Gene3D" id="3.40.80.10">
    <property type="entry name" value="Peptidoglycan recognition protein-like"/>
    <property type="match status" value="1"/>
</dbReference>
<dbReference type="InterPro" id="IPR006619">
    <property type="entry name" value="PGRP_domain_met/bac"/>
</dbReference>
<keyword evidence="4" id="KW-1185">Reference proteome</keyword>
<sequence length="311" mass="33882">MKLVSRSAWGARSPRAQASYLASTRGVKVHYTGGKIDVRTEDDHGRCAPIVRQIQNLHMDDNGWNDIGYSFVACPHRYVFEGRGLHRLPSANGAGLNSGHYAVLGLVGNSGLTVPTDDMLHGIRDAIDHVRSEGAAGTEIKGHRDGYSTDCPGPKLYAWVKAGAPRPAEKEPEPTLRPVLDLGLSAEVTVPPGERVSLPWNVEYADPSDVHATGPAWFPKTSEYHYVTLATVVTGQSTNEKVKLIISEYEQSGANRITDRLGEDKIGNGTRIEFALSGLVWMNSQRSYRVDLVNYGTVAAVIPKATLRVVR</sequence>
<evidence type="ECO:0000259" key="2">
    <source>
        <dbReference type="SMART" id="SM00701"/>
    </source>
</evidence>
<organism evidence="3 4">
    <name type="scientific">Actinocorallia longicatena</name>
    <dbReference type="NCBI Taxonomy" id="111803"/>
    <lineage>
        <taxon>Bacteria</taxon>
        <taxon>Bacillati</taxon>
        <taxon>Actinomycetota</taxon>
        <taxon>Actinomycetes</taxon>
        <taxon>Streptosporangiales</taxon>
        <taxon>Thermomonosporaceae</taxon>
        <taxon>Actinocorallia</taxon>
    </lineage>
</organism>
<reference evidence="4" key="1">
    <citation type="journal article" date="2019" name="Int. J. Syst. Evol. Microbiol.">
        <title>The Global Catalogue of Microorganisms (GCM) 10K type strain sequencing project: providing services to taxonomists for standard genome sequencing and annotation.</title>
        <authorList>
            <consortium name="The Broad Institute Genomics Platform"/>
            <consortium name="The Broad Institute Genome Sequencing Center for Infectious Disease"/>
            <person name="Wu L."/>
            <person name="Ma J."/>
        </authorList>
    </citation>
    <scope>NUCLEOTIDE SEQUENCE [LARGE SCALE GENOMIC DNA]</scope>
    <source>
        <strain evidence="4">JCM 9377</strain>
    </source>
</reference>
<dbReference type="PANTHER" id="PTHR11022:SF41">
    <property type="entry name" value="PEPTIDOGLYCAN-RECOGNITION PROTEIN LC-RELATED"/>
    <property type="match status" value="1"/>
</dbReference>
<evidence type="ECO:0000313" key="3">
    <source>
        <dbReference type="EMBL" id="GAA3243388.1"/>
    </source>
</evidence>
<dbReference type="EMBL" id="BAAAUV010000058">
    <property type="protein sequence ID" value="GAA3243388.1"/>
    <property type="molecule type" value="Genomic_DNA"/>
</dbReference>
<dbReference type="InterPro" id="IPR002502">
    <property type="entry name" value="Amidase_domain"/>
</dbReference>
<name>A0ABP6QQ32_9ACTN</name>
<gene>
    <name evidence="3" type="ORF">GCM10010468_81460</name>
</gene>
<dbReference type="Proteomes" id="UP001501237">
    <property type="component" value="Unassembled WGS sequence"/>
</dbReference>
<evidence type="ECO:0000256" key="1">
    <source>
        <dbReference type="ARBA" id="ARBA00007553"/>
    </source>
</evidence>
<feature type="domain" description="Peptidoglycan recognition protein family" evidence="2">
    <location>
        <begin position="1"/>
        <end position="147"/>
    </location>
</feature>
<dbReference type="InterPro" id="IPR015510">
    <property type="entry name" value="PGRP"/>
</dbReference>
<dbReference type="SUPFAM" id="SSF55846">
    <property type="entry name" value="N-acetylmuramoyl-L-alanine amidase-like"/>
    <property type="match status" value="1"/>
</dbReference>
<accession>A0ABP6QQ32</accession>
<comment type="caution">
    <text evidence="3">The sequence shown here is derived from an EMBL/GenBank/DDBJ whole genome shotgun (WGS) entry which is preliminary data.</text>
</comment>
<dbReference type="CDD" id="cd06583">
    <property type="entry name" value="PGRP"/>
    <property type="match status" value="1"/>
</dbReference>
<comment type="similarity">
    <text evidence="1">Belongs to the N-acetylmuramoyl-L-alanine amidase 2 family.</text>
</comment>
<dbReference type="SMART" id="SM00701">
    <property type="entry name" value="PGRP"/>
    <property type="match status" value="1"/>
</dbReference>
<dbReference type="PANTHER" id="PTHR11022">
    <property type="entry name" value="PEPTIDOGLYCAN RECOGNITION PROTEIN"/>
    <property type="match status" value="1"/>
</dbReference>
<dbReference type="InterPro" id="IPR036505">
    <property type="entry name" value="Amidase/PGRP_sf"/>
</dbReference>
<dbReference type="RefSeq" id="WP_344840126.1">
    <property type="nucleotide sequence ID" value="NZ_BAAAUV010000058.1"/>
</dbReference>